<name>A0A917XW04_9BACI</name>
<comment type="caution">
    <text evidence="2">The sequence shown here is derived from an EMBL/GenBank/DDBJ whole genome shotgun (WGS) entry which is preliminary data.</text>
</comment>
<gene>
    <name evidence="2" type="ORF">GCM10007971_15830</name>
</gene>
<sequence>MNTEKRKQLKSSQESEPNLKGTLISVSVLGVVILVTWFGVLMLYLSR</sequence>
<proteinExistence type="predicted"/>
<evidence type="ECO:0000313" key="2">
    <source>
        <dbReference type="EMBL" id="GGN56225.1"/>
    </source>
</evidence>
<protein>
    <recommendedName>
        <fullName evidence="4">Cytochrome c oxidase subunit 2A</fullName>
    </recommendedName>
</protein>
<dbReference type="RefSeq" id="WP_188856736.1">
    <property type="nucleotide sequence ID" value="NZ_BMOS01000009.1"/>
</dbReference>
<keyword evidence="3" id="KW-1185">Reference proteome</keyword>
<keyword evidence="1" id="KW-1133">Transmembrane helix</keyword>
<keyword evidence="1" id="KW-0812">Transmembrane</keyword>
<reference evidence="2" key="1">
    <citation type="journal article" date="2014" name="Int. J. Syst. Evol. Microbiol.">
        <title>Complete genome sequence of Corynebacterium casei LMG S-19264T (=DSM 44701T), isolated from a smear-ripened cheese.</title>
        <authorList>
            <consortium name="US DOE Joint Genome Institute (JGI-PGF)"/>
            <person name="Walter F."/>
            <person name="Albersmeier A."/>
            <person name="Kalinowski J."/>
            <person name="Ruckert C."/>
        </authorList>
    </citation>
    <scope>NUCLEOTIDE SEQUENCE</scope>
    <source>
        <strain evidence="2">JCM 17251</strain>
    </source>
</reference>
<dbReference type="Proteomes" id="UP000624041">
    <property type="component" value="Unassembled WGS sequence"/>
</dbReference>
<dbReference type="InterPro" id="IPR012538">
    <property type="entry name" value="Cyt_c_oxidase_su2a"/>
</dbReference>
<feature type="transmembrane region" description="Helical" evidence="1">
    <location>
        <begin position="21"/>
        <end position="45"/>
    </location>
</feature>
<organism evidence="2 3">
    <name type="scientific">Oceanobacillus indicireducens</name>
    <dbReference type="NCBI Taxonomy" id="1004261"/>
    <lineage>
        <taxon>Bacteria</taxon>
        <taxon>Bacillati</taxon>
        <taxon>Bacillota</taxon>
        <taxon>Bacilli</taxon>
        <taxon>Bacillales</taxon>
        <taxon>Bacillaceae</taxon>
        <taxon>Oceanobacillus</taxon>
    </lineage>
</organism>
<evidence type="ECO:0000256" key="1">
    <source>
        <dbReference type="SAM" id="Phobius"/>
    </source>
</evidence>
<dbReference type="Pfam" id="PF08113">
    <property type="entry name" value="CoxIIa"/>
    <property type="match status" value="1"/>
</dbReference>
<dbReference type="EMBL" id="BMOS01000009">
    <property type="protein sequence ID" value="GGN56225.1"/>
    <property type="molecule type" value="Genomic_DNA"/>
</dbReference>
<keyword evidence="1" id="KW-0472">Membrane</keyword>
<evidence type="ECO:0008006" key="4">
    <source>
        <dbReference type="Google" id="ProtNLM"/>
    </source>
</evidence>
<accession>A0A917XW04</accession>
<dbReference type="AlphaFoldDB" id="A0A917XW04"/>
<reference evidence="2" key="2">
    <citation type="submission" date="2020-09" db="EMBL/GenBank/DDBJ databases">
        <authorList>
            <person name="Sun Q."/>
            <person name="Ohkuma M."/>
        </authorList>
    </citation>
    <scope>NUCLEOTIDE SEQUENCE</scope>
    <source>
        <strain evidence="2">JCM 17251</strain>
    </source>
</reference>
<evidence type="ECO:0000313" key="3">
    <source>
        <dbReference type="Proteomes" id="UP000624041"/>
    </source>
</evidence>